<evidence type="ECO:0000313" key="3">
    <source>
        <dbReference type="EMBL" id="GBP12875.1"/>
    </source>
</evidence>
<dbReference type="Pfam" id="PF26644">
    <property type="entry name" value="CCC"/>
    <property type="match status" value="1"/>
</dbReference>
<reference evidence="3 4" key="1">
    <citation type="journal article" date="2019" name="Commun. Biol.">
        <title>The bagworm genome reveals a unique fibroin gene that provides high tensile strength.</title>
        <authorList>
            <person name="Kono N."/>
            <person name="Nakamura H."/>
            <person name="Ohtoshi R."/>
            <person name="Tomita M."/>
            <person name="Numata K."/>
            <person name="Arakawa K."/>
        </authorList>
    </citation>
    <scope>NUCLEOTIDE SEQUENCE [LARGE SCALE GENOMIC DNA]</scope>
</reference>
<feature type="compositionally biased region" description="Pro residues" evidence="1">
    <location>
        <begin position="25"/>
        <end position="36"/>
    </location>
</feature>
<dbReference type="EMBL" id="BGZK01000053">
    <property type="protein sequence ID" value="GBP12875.1"/>
    <property type="molecule type" value="Genomic_DNA"/>
</dbReference>
<evidence type="ECO:0000256" key="1">
    <source>
        <dbReference type="SAM" id="MobiDB-lite"/>
    </source>
</evidence>
<evidence type="ECO:0000259" key="2">
    <source>
        <dbReference type="Pfam" id="PF26644"/>
    </source>
</evidence>
<feature type="domain" description="CCC" evidence="2">
    <location>
        <begin position="50"/>
        <end position="150"/>
    </location>
</feature>
<proteinExistence type="predicted"/>
<dbReference type="InterPro" id="IPR058250">
    <property type="entry name" value="CCC"/>
</dbReference>
<dbReference type="OrthoDB" id="6610578at2759"/>
<organism evidence="3 4">
    <name type="scientific">Eumeta variegata</name>
    <name type="common">Bagworm moth</name>
    <name type="synonym">Eumeta japonica</name>
    <dbReference type="NCBI Taxonomy" id="151549"/>
    <lineage>
        <taxon>Eukaryota</taxon>
        <taxon>Metazoa</taxon>
        <taxon>Ecdysozoa</taxon>
        <taxon>Arthropoda</taxon>
        <taxon>Hexapoda</taxon>
        <taxon>Insecta</taxon>
        <taxon>Pterygota</taxon>
        <taxon>Neoptera</taxon>
        <taxon>Endopterygota</taxon>
        <taxon>Lepidoptera</taxon>
        <taxon>Glossata</taxon>
        <taxon>Ditrysia</taxon>
        <taxon>Tineoidea</taxon>
        <taxon>Psychidae</taxon>
        <taxon>Oiketicinae</taxon>
        <taxon>Eumeta</taxon>
    </lineage>
</organism>
<protein>
    <recommendedName>
        <fullName evidence="2">CCC domain-containing protein</fullName>
    </recommendedName>
</protein>
<dbReference type="Proteomes" id="UP000299102">
    <property type="component" value="Unassembled WGS sequence"/>
</dbReference>
<accession>A0A4C1TFJ8</accession>
<gene>
    <name evidence="3" type="ORF">EVAR_6184_1</name>
</gene>
<name>A0A4C1TFJ8_EUMVA</name>
<comment type="caution">
    <text evidence="3">The sequence shown here is derived from an EMBL/GenBank/DDBJ whole genome shotgun (WGS) entry which is preliminary data.</text>
</comment>
<feature type="region of interest" description="Disordered" evidence="1">
    <location>
        <begin position="1"/>
        <end position="43"/>
    </location>
</feature>
<keyword evidence="4" id="KW-1185">Reference proteome</keyword>
<evidence type="ECO:0000313" key="4">
    <source>
        <dbReference type="Proteomes" id="UP000299102"/>
    </source>
</evidence>
<sequence length="291" mass="32575">MSIAQVRHAAAERAVGSARADRSPTAPPPPPPPPQPQAMSSTEQQYEEYFVEHSISTVDARKAAGALVLEQVGAVEGCGSCGPRERAYCEARVLADHCCCERRYLREPMPWLPHTCYVGAEICRPVAGDCARYARLRDCCCLQQLAAKWKDILLSGRAEQPISTSRLLLTAALAVLLKPPRRLSGGGDDEDAESPLCRIRTGRIPLNKFRNMMRLEMSPNYKSCARPGHMYCRMSHPMHDRRQRLYYAGHSLQLLRGWAMLSRHQEATRAQQASVLGAPYRRSTTNDYEMH</sequence>
<dbReference type="AlphaFoldDB" id="A0A4C1TFJ8"/>